<proteinExistence type="predicted"/>
<gene>
    <name evidence="1" type="ORF">UFOVP835_62</name>
</gene>
<organism evidence="1">
    <name type="scientific">uncultured Caudovirales phage</name>
    <dbReference type="NCBI Taxonomy" id="2100421"/>
    <lineage>
        <taxon>Viruses</taxon>
        <taxon>Duplodnaviria</taxon>
        <taxon>Heunggongvirae</taxon>
        <taxon>Uroviricota</taxon>
        <taxon>Caudoviricetes</taxon>
        <taxon>Peduoviridae</taxon>
        <taxon>Maltschvirus</taxon>
        <taxon>Maltschvirus maltsch</taxon>
    </lineage>
</organism>
<dbReference type="EMBL" id="LR796787">
    <property type="protein sequence ID" value="CAB4166808.1"/>
    <property type="molecule type" value="Genomic_DNA"/>
</dbReference>
<dbReference type="InterPro" id="IPR038258">
    <property type="entry name" value="Gp4_sf"/>
</dbReference>
<sequence>MGYTKRQFVEAAFDEIGMAKYVFDLQPEQLQSALMRLDTMMADWNGKGIRVGYPIPSSPQSSDLDEESQVPDVANEAIITNLAIKIAPGYGRIVSSDTKASARSGYTTLLGQAVMPAEQQISGMMPSGAGNRSWGNIDFPFLEAPEDKIQTGQDGYLEY</sequence>
<protein>
    <submittedName>
        <fullName evidence="1">Tail accessory factor GP4</fullName>
    </submittedName>
</protein>
<dbReference type="Gene3D" id="1.10.3230.20">
    <property type="entry name" value="P22 tail accessory factor (Gp4)"/>
    <property type="match status" value="1"/>
</dbReference>
<dbReference type="InterPro" id="IPR020362">
    <property type="entry name" value="Tail_accessory_Gp4"/>
</dbReference>
<accession>A0A6J5PC46</accession>
<evidence type="ECO:0000313" key="1">
    <source>
        <dbReference type="EMBL" id="CAB4166808.1"/>
    </source>
</evidence>
<name>A0A6J5PC46_9CAUD</name>
<dbReference type="Pfam" id="PF11650">
    <property type="entry name" value="P22_Tail-4"/>
    <property type="match status" value="1"/>
</dbReference>
<reference evidence="1" key="1">
    <citation type="submission" date="2020-04" db="EMBL/GenBank/DDBJ databases">
        <authorList>
            <person name="Chiriac C."/>
            <person name="Salcher M."/>
            <person name="Ghai R."/>
            <person name="Kavagutti S V."/>
        </authorList>
    </citation>
    <scope>NUCLEOTIDE SEQUENCE</scope>
</reference>